<dbReference type="PANTHER" id="PTHR11046">
    <property type="entry name" value="OLIGORIBONUCLEASE, MITOCHONDRIAL"/>
    <property type="match status" value="1"/>
</dbReference>
<dbReference type="Proteomes" id="UP001164746">
    <property type="component" value="Chromosome 6"/>
</dbReference>
<keyword evidence="1" id="KW-0378">Hydrolase</keyword>
<sequence length="391" mass="44903">MPVFVNMDNEVDKCLSVFEKIVCLGWSESGEARLVRTISKALTMHGCEKSVTGKHFQAYPRNKDKIIQLVTFEDIGTITCFVLPEGYTIIKMIKILSDPNDLLKSDIQGQREIDRKSNILDLNPLLEIIQLKLEEYSKDSSALLEGETLFPDEFENATIETYTQMTLELATGRMLLILERQVKYQLKCGNYYSQGNNERHRAAAVTITNPHDIAASIVCIKSIIMWTNNESSAWIADKTKAERGEIIEQARKDTAQMQLKIKERRNKLLSEKLKEIKGKQDRKIKKQGKEYTQNIELFQKQFKGTKLSVDQLEENLKTILTINATLENQEPKENQTVTYTAIDSAMENVRVGNNLLETKIKSSRHKLKLPQQKYLLPKFIDGPHLFFRKTI</sequence>
<keyword evidence="1" id="KW-0540">Nuclease</keyword>
<protein>
    <submittedName>
        <fullName evidence="3">Uncharacterized protein</fullName>
    </submittedName>
</protein>
<dbReference type="PANTHER" id="PTHR11046:SF29">
    <property type="match status" value="1"/>
</dbReference>
<organism evidence="3 4">
    <name type="scientific">Mya arenaria</name>
    <name type="common">Soft-shell clam</name>
    <dbReference type="NCBI Taxonomy" id="6604"/>
    <lineage>
        <taxon>Eukaryota</taxon>
        <taxon>Metazoa</taxon>
        <taxon>Spiralia</taxon>
        <taxon>Lophotrochozoa</taxon>
        <taxon>Mollusca</taxon>
        <taxon>Bivalvia</taxon>
        <taxon>Autobranchia</taxon>
        <taxon>Heteroconchia</taxon>
        <taxon>Euheterodonta</taxon>
        <taxon>Imparidentia</taxon>
        <taxon>Neoheterodontei</taxon>
        <taxon>Myida</taxon>
        <taxon>Myoidea</taxon>
        <taxon>Myidae</taxon>
        <taxon>Mya</taxon>
    </lineage>
</organism>
<dbReference type="InterPro" id="IPR022894">
    <property type="entry name" value="Oligoribonuclease"/>
</dbReference>
<evidence type="ECO:0000313" key="3">
    <source>
        <dbReference type="EMBL" id="WAR08394.1"/>
    </source>
</evidence>
<dbReference type="EMBL" id="CP111017">
    <property type="protein sequence ID" value="WAR08394.1"/>
    <property type="molecule type" value="Genomic_DNA"/>
</dbReference>
<evidence type="ECO:0000313" key="4">
    <source>
        <dbReference type="Proteomes" id="UP001164746"/>
    </source>
</evidence>
<name>A0ABY7EH42_MYAAR</name>
<proteinExistence type="predicted"/>
<evidence type="ECO:0000256" key="2">
    <source>
        <dbReference type="SAM" id="Coils"/>
    </source>
</evidence>
<keyword evidence="4" id="KW-1185">Reference proteome</keyword>
<evidence type="ECO:0000256" key="1">
    <source>
        <dbReference type="ARBA" id="ARBA00022722"/>
    </source>
</evidence>
<gene>
    <name evidence="3" type="ORF">MAR_018352</name>
</gene>
<keyword evidence="2" id="KW-0175">Coiled coil</keyword>
<feature type="coiled-coil region" evidence="2">
    <location>
        <begin position="247"/>
        <end position="329"/>
    </location>
</feature>
<accession>A0ABY7EH42</accession>
<reference evidence="3" key="1">
    <citation type="submission" date="2022-11" db="EMBL/GenBank/DDBJ databases">
        <title>Centuries of genome instability and evolution in soft-shell clam transmissible cancer (bioRxiv).</title>
        <authorList>
            <person name="Hart S.F.M."/>
            <person name="Yonemitsu M.A."/>
            <person name="Giersch R.M."/>
            <person name="Beal B.F."/>
            <person name="Arriagada G."/>
            <person name="Davis B.W."/>
            <person name="Ostrander E.A."/>
            <person name="Goff S.P."/>
            <person name="Metzger M.J."/>
        </authorList>
    </citation>
    <scope>NUCLEOTIDE SEQUENCE</scope>
    <source>
        <strain evidence="3">MELC-2E11</strain>
        <tissue evidence="3">Siphon/mantle</tissue>
    </source>
</reference>